<dbReference type="PANTHER" id="PTHR43763:SF17">
    <property type="entry name" value="AMINOPEPTIDASE P, CYTOPLASMIC-RELATED"/>
    <property type="match status" value="1"/>
</dbReference>
<evidence type="ECO:0000259" key="5">
    <source>
        <dbReference type="Pfam" id="PF16188"/>
    </source>
</evidence>
<comment type="cofactor">
    <cofactor evidence="1">
        <name>Mn(2+)</name>
        <dbReference type="ChEBI" id="CHEBI:29035"/>
    </cofactor>
</comment>
<dbReference type="InterPro" id="IPR000587">
    <property type="entry name" value="Creatinase_N"/>
</dbReference>
<dbReference type="InterPro" id="IPR032416">
    <property type="entry name" value="Peptidase_M24_C"/>
</dbReference>
<organism evidence="6 7">
    <name type="scientific">Laccaria amethystina LaAM-08-1</name>
    <dbReference type="NCBI Taxonomy" id="1095629"/>
    <lineage>
        <taxon>Eukaryota</taxon>
        <taxon>Fungi</taxon>
        <taxon>Dikarya</taxon>
        <taxon>Basidiomycota</taxon>
        <taxon>Agaricomycotina</taxon>
        <taxon>Agaricomycetes</taxon>
        <taxon>Agaricomycetidae</taxon>
        <taxon>Agaricales</taxon>
        <taxon>Agaricineae</taxon>
        <taxon>Hydnangiaceae</taxon>
        <taxon>Laccaria</taxon>
    </lineage>
</organism>
<evidence type="ECO:0000259" key="4">
    <source>
        <dbReference type="Pfam" id="PF01321"/>
    </source>
</evidence>
<dbReference type="STRING" id="1095629.A0A0C9X730"/>
<dbReference type="Gene3D" id="3.40.350.10">
    <property type="entry name" value="Creatinase/prolidase N-terminal domain"/>
    <property type="match status" value="2"/>
</dbReference>
<evidence type="ECO:0000256" key="1">
    <source>
        <dbReference type="ARBA" id="ARBA00001936"/>
    </source>
</evidence>
<feature type="domain" description="Creatinase N-terminal" evidence="4">
    <location>
        <begin position="157"/>
        <end position="281"/>
    </location>
</feature>
<name>A0A0C9X730_9AGAR</name>
<reference evidence="6 7" key="1">
    <citation type="submission" date="2014-04" db="EMBL/GenBank/DDBJ databases">
        <authorList>
            <consortium name="DOE Joint Genome Institute"/>
            <person name="Kuo A."/>
            <person name="Kohler A."/>
            <person name="Nagy L.G."/>
            <person name="Floudas D."/>
            <person name="Copeland A."/>
            <person name="Barry K.W."/>
            <person name="Cichocki N."/>
            <person name="Veneault-Fourrey C."/>
            <person name="LaButti K."/>
            <person name="Lindquist E.A."/>
            <person name="Lipzen A."/>
            <person name="Lundell T."/>
            <person name="Morin E."/>
            <person name="Murat C."/>
            <person name="Sun H."/>
            <person name="Tunlid A."/>
            <person name="Henrissat B."/>
            <person name="Grigoriev I.V."/>
            <person name="Hibbett D.S."/>
            <person name="Martin F."/>
            <person name="Nordberg H.P."/>
            <person name="Cantor M.N."/>
            <person name="Hua S.X."/>
        </authorList>
    </citation>
    <scope>NUCLEOTIDE SEQUENCE [LARGE SCALE GENOMIC DNA]</scope>
    <source>
        <strain evidence="6 7">LaAM-08-1</strain>
    </source>
</reference>
<reference evidence="7" key="2">
    <citation type="submission" date="2015-01" db="EMBL/GenBank/DDBJ databases">
        <title>Evolutionary Origins and Diversification of the Mycorrhizal Mutualists.</title>
        <authorList>
            <consortium name="DOE Joint Genome Institute"/>
            <consortium name="Mycorrhizal Genomics Consortium"/>
            <person name="Kohler A."/>
            <person name="Kuo A."/>
            <person name="Nagy L.G."/>
            <person name="Floudas D."/>
            <person name="Copeland A."/>
            <person name="Barry K.W."/>
            <person name="Cichocki N."/>
            <person name="Veneault-Fourrey C."/>
            <person name="LaButti K."/>
            <person name="Lindquist E.A."/>
            <person name="Lipzen A."/>
            <person name="Lundell T."/>
            <person name="Morin E."/>
            <person name="Murat C."/>
            <person name="Riley R."/>
            <person name="Ohm R."/>
            <person name="Sun H."/>
            <person name="Tunlid A."/>
            <person name="Henrissat B."/>
            <person name="Grigoriev I.V."/>
            <person name="Hibbett D.S."/>
            <person name="Martin F."/>
        </authorList>
    </citation>
    <scope>NUCLEOTIDE SEQUENCE [LARGE SCALE GENOMIC DNA]</scope>
    <source>
        <strain evidence="7">LaAM-08-1</strain>
    </source>
</reference>
<dbReference type="InterPro" id="IPR029149">
    <property type="entry name" value="Creatin/AminoP/Spt16_N"/>
</dbReference>
<dbReference type="Pfam" id="PF00557">
    <property type="entry name" value="Peptidase_M24"/>
    <property type="match status" value="1"/>
</dbReference>
<dbReference type="HOGENOM" id="CLU_011781_1_1_1"/>
<dbReference type="InterPro" id="IPR000994">
    <property type="entry name" value="Pept_M24"/>
</dbReference>
<feature type="domain" description="Peptidase M24 C-terminal" evidence="5">
    <location>
        <begin position="697"/>
        <end position="754"/>
    </location>
</feature>
<dbReference type="EMBL" id="KN838845">
    <property type="protein sequence ID" value="KIJ93416.1"/>
    <property type="molecule type" value="Genomic_DNA"/>
</dbReference>
<dbReference type="Pfam" id="PF16189">
    <property type="entry name" value="Creatinase_N_2"/>
    <property type="match status" value="1"/>
</dbReference>
<dbReference type="Proteomes" id="UP000054477">
    <property type="component" value="Unassembled WGS sequence"/>
</dbReference>
<accession>A0A0C9X730</accession>
<dbReference type="AlphaFoldDB" id="A0A0C9X730"/>
<evidence type="ECO:0000313" key="7">
    <source>
        <dbReference type="Proteomes" id="UP000054477"/>
    </source>
</evidence>
<evidence type="ECO:0000259" key="3">
    <source>
        <dbReference type="Pfam" id="PF00557"/>
    </source>
</evidence>
<dbReference type="Pfam" id="PF16188">
    <property type="entry name" value="Peptidase_M24_C"/>
    <property type="match status" value="1"/>
</dbReference>
<dbReference type="InterPro" id="IPR050422">
    <property type="entry name" value="X-Pro_aminopeptidase_P"/>
</dbReference>
<dbReference type="PANTHER" id="PTHR43763">
    <property type="entry name" value="XAA-PRO AMINOPEPTIDASE 1"/>
    <property type="match status" value="1"/>
</dbReference>
<dbReference type="OrthoDB" id="9995434at2759"/>
<sequence length="776" mass="88135">MAPRPLPTLPPLPLSSIVPPHSFSLKLERCLSWSTSENLHSEPEKFEEVAKVLRGGVPKESIDELKIKTNESYGQYVAKEDHECESSEIAKSTQTSSHTWTTWELHQCRNSVDKLTVSRSKPLPPLPSWLQDSTNALAYQCDVIKANSIKTKPTSARLQELRKLMAEEALDYYIVPSEDPCRSGCATAENNKRLELISGFSGSGQAIISESCAYLVTDARYWYQVRDQVDQQNWTIIDIDPVEGPKDWIEWVVERVKGARIGIDALMVSHEKAMRLKAKLGPLDSGLFYPLHDLVDLVWQYKPPRSQEPVYVQGIEFTGKDALYKLDKLREWIKRQPVFTPPYQTSEPQVHVGTLITSLSCVGYILNMRGSDPAYSTHFHAYLFVGLEAAIIFLDGSKVNERVVGYLKSVGVERRDYDDIWSFLRRREWGEGKLLMAPQTSYEFSLTLTHYQYTIAPCQVEHMMAVKNATEVDSMRYAHLQGGISFVRFLAWLEDNLSKGHEVPEYEASARLARFARLENNFICFSHKHISASGPNPALPRHSPKKSLTRMIRLDGPYLIGAGMHYRDGVCDTARTIIFSRPTVEQCDAYTRVLQAHIAMASAVFVEGTPSHQLIALSHKALSQKDLDFMHLCGHVGSFLRVHDSPQCFSGKVPLMAGHIVSIEPTLYFEGSWSIRIQSSYVVRRVKTQDHSDDNTLLSFERLTCVPIQLRMVKESMLTKAEKAWLRDHNRRCQEKLSPHLLQDRRALSWVKREFPSGPGFLTTPTRLPSVEWALE</sequence>
<proteinExistence type="predicted"/>
<dbReference type="Pfam" id="PF01321">
    <property type="entry name" value="Creatinase_N"/>
    <property type="match status" value="1"/>
</dbReference>
<evidence type="ECO:0008006" key="8">
    <source>
        <dbReference type="Google" id="ProtNLM"/>
    </source>
</evidence>
<gene>
    <name evidence="6" type="ORF">K443DRAFT_112103</name>
</gene>
<feature type="domain" description="Peptidase M24" evidence="3">
    <location>
        <begin position="474"/>
        <end position="684"/>
    </location>
</feature>
<dbReference type="Gene3D" id="3.90.230.10">
    <property type="entry name" value="Creatinase/methionine aminopeptidase superfamily"/>
    <property type="match status" value="1"/>
</dbReference>
<keyword evidence="2" id="KW-0464">Manganese</keyword>
<dbReference type="SUPFAM" id="SSF55920">
    <property type="entry name" value="Creatinase/aminopeptidase"/>
    <property type="match status" value="1"/>
</dbReference>
<keyword evidence="7" id="KW-1185">Reference proteome</keyword>
<dbReference type="SUPFAM" id="SSF53092">
    <property type="entry name" value="Creatinase/prolidase N-terminal domain"/>
    <property type="match status" value="1"/>
</dbReference>
<protein>
    <recommendedName>
        <fullName evidence="8">Xaa-Pro aminopeptidase P</fullName>
    </recommendedName>
</protein>
<evidence type="ECO:0000313" key="6">
    <source>
        <dbReference type="EMBL" id="KIJ93416.1"/>
    </source>
</evidence>
<dbReference type="InterPro" id="IPR036005">
    <property type="entry name" value="Creatinase/aminopeptidase-like"/>
</dbReference>
<evidence type="ECO:0000256" key="2">
    <source>
        <dbReference type="ARBA" id="ARBA00023211"/>
    </source>
</evidence>